<dbReference type="CDD" id="cd02440">
    <property type="entry name" value="AdoMet_MTases"/>
    <property type="match status" value="1"/>
</dbReference>
<dbReference type="PRINTS" id="PR00996">
    <property type="entry name" value="CHERMTFRASE"/>
</dbReference>
<evidence type="ECO:0000256" key="5">
    <source>
        <dbReference type="ARBA" id="ARBA00022691"/>
    </source>
</evidence>
<dbReference type="Gene3D" id="1.10.287.620">
    <property type="entry name" value="Helix Hairpins"/>
    <property type="match status" value="1"/>
</dbReference>
<dbReference type="SUPFAM" id="SSF55785">
    <property type="entry name" value="PYP-like sensor domain (PAS domain)"/>
    <property type="match status" value="2"/>
</dbReference>
<dbReference type="SUPFAM" id="SSF47757">
    <property type="entry name" value="Chemotaxis receptor methyltransferase CheR, N-terminal domain"/>
    <property type="match status" value="1"/>
</dbReference>
<dbReference type="InterPro" id="IPR022642">
    <property type="entry name" value="CheR_C"/>
</dbReference>
<evidence type="ECO:0000256" key="1">
    <source>
        <dbReference type="ARBA" id="ARBA00001541"/>
    </source>
</evidence>
<reference evidence="10" key="1">
    <citation type="journal article" date="2019" name="Int. J. Syst. Evol. Microbiol.">
        <title>The Global Catalogue of Microorganisms (GCM) 10K type strain sequencing project: providing services to taxonomists for standard genome sequencing and annotation.</title>
        <authorList>
            <consortium name="The Broad Institute Genomics Platform"/>
            <consortium name="The Broad Institute Genome Sequencing Center for Infectious Disease"/>
            <person name="Wu L."/>
            <person name="Ma J."/>
        </authorList>
    </citation>
    <scope>NUCLEOTIDE SEQUENCE [LARGE SCALE GENOMIC DNA]</scope>
    <source>
        <strain evidence="10">JCM 17688</strain>
    </source>
</reference>
<dbReference type="EMBL" id="BAABFR010000074">
    <property type="protein sequence ID" value="GAA4399829.1"/>
    <property type="molecule type" value="Genomic_DNA"/>
</dbReference>
<name>A0ABP8K2Y0_9ACTN</name>
<dbReference type="InterPro" id="IPR022641">
    <property type="entry name" value="CheR_N"/>
</dbReference>
<gene>
    <name evidence="9" type="ORF">GCM10023147_37800</name>
</gene>
<keyword evidence="4" id="KW-0808">Transferase</keyword>
<keyword evidence="10" id="KW-1185">Reference proteome</keyword>
<proteinExistence type="predicted"/>
<dbReference type="RefSeq" id="WP_344998905.1">
    <property type="nucleotide sequence ID" value="NZ_BAABFR010000074.1"/>
</dbReference>
<dbReference type="Gene3D" id="3.30.450.20">
    <property type="entry name" value="PAS domain"/>
    <property type="match status" value="2"/>
</dbReference>
<evidence type="ECO:0000256" key="4">
    <source>
        <dbReference type="ARBA" id="ARBA00022679"/>
    </source>
</evidence>
<dbReference type="InterPro" id="IPR036804">
    <property type="entry name" value="CheR_N_sf"/>
</dbReference>
<dbReference type="Gene3D" id="1.10.155.10">
    <property type="entry name" value="Chemotaxis receptor methyltransferase CheR, N-terminal domain"/>
    <property type="match status" value="1"/>
</dbReference>
<dbReference type="InterPro" id="IPR000780">
    <property type="entry name" value="CheR_MeTrfase"/>
</dbReference>
<dbReference type="SMART" id="SM00138">
    <property type="entry name" value="MeTrc"/>
    <property type="match status" value="1"/>
</dbReference>
<dbReference type="InterPro" id="IPR029063">
    <property type="entry name" value="SAM-dependent_MTases_sf"/>
</dbReference>
<dbReference type="SMART" id="SM00091">
    <property type="entry name" value="PAS"/>
    <property type="match status" value="2"/>
</dbReference>
<dbReference type="PANTHER" id="PTHR24422">
    <property type="entry name" value="CHEMOTAXIS PROTEIN METHYLTRANSFERASE"/>
    <property type="match status" value="1"/>
</dbReference>
<feature type="domain" description="PAS" evidence="7">
    <location>
        <begin position="305"/>
        <end position="347"/>
    </location>
</feature>
<dbReference type="PANTHER" id="PTHR24422:SF10">
    <property type="entry name" value="CHEMOTAXIS PROTEIN METHYLTRANSFERASE 2"/>
    <property type="match status" value="1"/>
</dbReference>
<dbReference type="SUPFAM" id="SSF53335">
    <property type="entry name" value="S-adenosyl-L-methionine-dependent methyltransferases"/>
    <property type="match status" value="1"/>
</dbReference>
<sequence>MEIRDEPEIAPAEADLEVERLLEFLRESRGFDFTGYKRTSLVRRIRKRMSDVGVSRYADYRDLLEADADEFQALFNTVLINVTSFFRDVQAWNVIERDVLPELLAAAGPHDEIRLWSAGCSSGEEPYSLAIALAELLGLEQCLNRVKIYATDIDEEALRQARAATYPARSLDAMDPRLRERYFVPGASGFTFRPDLRRRVIFGRHDITRDAPISRLDLLVCRNTLMYFNAEAQSQILDRYYFALKPRGRLFLGKAEMLLSDSARFDPESIRHRIFVKREGATSAYRPPVRFDADAGHGVMDESRRRQLRDMVLDTSPDAVLVVDTDGTVALVNAQARTQFGLADQDVGRPFRDLEISYRPIELRSLIDQAHHDRVVQRIAGIARDCVADGPAYVDLLVQPLSAPDQRDAGVALIFTDSTVATRLEAEVKRAHEDLETANEELQSTNEELETTNEELQSSVEELETTNEELQSTNEELETTNEELQSGNEELEAMNEELRIRTTELDETRSFLERVLTSIGSGVVVLDAELRVIRWNRGAEELWGIRADEAAGAAFFKLDFGLPTVELRDAVARCLSTGRRVRSVPIQAVDRKGRTIACSVSCAPMDEDSGGVLLMMDEVRDR</sequence>
<evidence type="ECO:0000259" key="8">
    <source>
        <dbReference type="PROSITE" id="PS50123"/>
    </source>
</evidence>
<dbReference type="InterPro" id="IPR000014">
    <property type="entry name" value="PAS"/>
</dbReference>
<dbReference type="SUPFAM" id="SSF57997">
    <property type="entry name" value="Tropomyosin"/>
    <property type="match status" value="1"/>
</dbReference>
<feature type="domain" description="PAS" evidence="7">
    <location>
        <begin position="508"/>
        <end position="552"/>
    </location>
</feature>
<evidence type="ECO:0000313" key="9">
    <source>
        <dbReference type="EMBL" id="GAA4399829.1"/>
    </source>
</evidence>
<evidence type="ECO:0000313" key="10">
    <source>
        <dbReference type="Proteomes" id="UP001500635"/>
    </source>
</evidence>
<evidence type="ECO:0000256" key="6">
    <source>
        <dbReference type="SAM" id="MobiDB-lite"/>
    </source>
</evidence>
<dbReference type="Pfam" id="PF08448">
    <property type="entry name" value="PAS_4"/>
    <property type="match status" value="2"/>
</dbReference>
<dbReference type="InterPro" id="IPR035965">
    <property type="entry name" value="PAS-like_dom_sf"/>
</dbReference>
<accession>A0ABP8K2Y0</accession>
<keyword evidence="5" id="KW-0949">S-adenosyl-L-methionine</keyword>
<dbReference type="Pfam" id="PF01739">
    <property type="entry name" value="CheR"/>
    <property type="match status" value="1"/>
</dbReference>
<dbReference type="Proteomes" id="UP001500635">
    <property type="component" value="Unassembled WGS sequence"/>
</dbReference>
<evidence type="ECO:0000256" key="3">
    <source>
        <dbReference type="ARBA" id="ARBA00022603"/>
    </source>
</evidence>
<dbReference type="Pfam" id="PF03705">
    <property type="entry name" value="CheR_N"/>
    <property type="match status" value="1"/>
</dbReference>
<keyword evidence="3" id="KW-0489">Methyltransferase</keyword>
<dbReference type="InterPro" id="IPR013656">
    <property type="entry name" value="PAS_4"/>
</dbReference>
<protein>
    <recommendedName>
        <fullName evidence="2">protein-glutamate O-methyltransferase</fullName>
        <ecNumber evidence="2">2.1.1.80</ecNumber>
    </recommendedName>
</protein>
<organism evidence="9 10">
    <name type="scientific">Tsukamurella soli</name>
    <dbReference type="NCBI Taxonomy" id="644556"/>
    <lineage>
        <taxon>Bacteria</taxon>
        <taxon>Bacillati</taxon>
        <taxon>Actinomycetota</taxon>
        <taxon>Actinomycetes</taxon>
        <taxon>Mycobacteriales</taxon>
        <taxon>Tsukamurellaceae</taxon>
        <taxon>Tsukamurella</taxon>
    </lineage>
</organism>
<dbReference type="EC" id="2.1.1.80" evidence="2"/>
<evidence type="ECO:0000259" key="7">
    <source>
        <dbReference type="PROSITE" id="PS50112"/>
    </source>
</evidence>
<dbReference type="InterPro" id="IPR050903">
    <property type="entry name" value="Bact_Chemotaxis_MeTrfase"/>
</dbReference>
<dbReference type="CDD" id="cd00130">
    <property type="entry name" value="PAS"/>
    <property type="match status" value="2"/>
</dbReference>
<dbReference type="Gene3D" id="3.40.50.150">
    <property type="entry name" value="Vaccinia Virus protein VP39"/>
    <property type="match status" value="1"/>
</dbReference>
<dbReference type="PROSITE" id="PS50112">
    <property type="entry name" value="PAS"/>
    <property type="match status" value="2"/>
</dbReference>
<comment type="caution">
    <text evidence="9">The sequence shown here is derived from an EMBL/GenBank/DDBJ whole genome shotgun (WGS) entry which is preliminary data.</text>
</comment>
<evidence type="ECO:0000256" key="2">
    <source>
        <dbReference type="ARBA" id="ARBA00012534"/>
    </source>
</evidence>
<dbReference type="NCBIfam" id="TIGR00229">
    <property type="entry name" value="sensory_box"/>
    <property type="match status" value="1"/>
</dbReference>
<feature type="region of interest" description="Disordered" evidence="6">
    <location>
        <begin position="437"/>
        <end position="487"/>
    </location>
</feature>
<feature type="domain" description="CheR-type methyltransferase" evidence="8">
    <location>
        <begin position="14"/>
        <end position="278"/>
    </location>
</feature>
<dbReference type="PROSITE" id="PS50123">
    <property type="entry name" value="CHER"/>
    <property type="match status" value="1"/>
</dbReference>
<comment type="catalytic activity">
    <reaction evidence="1">
        <text>L-glutamyl-[protein] + S-adenosyl-L-methionine = [protein]-L-glutamate 5-O-methyl ester + S-adenosyl-L-homocysteine</text>
        <dbReference type="Rhea" id="RHEA:24452"/>
        <dbReference type="Rhea" id="RHEA-COMP:10208"/>
        <dbReference type="Rhea" id="RHEA-COMP:10311"/>
        <dbReference type="ChEBI" id="CHEBI:29973"/>
        <dbReference type="ChEBI" id="CHEBI:57856"/>
        <dbReference type="ChEBI" id="CHEBI:59789"/>
        <dbReference type="ChEBI" id="CHEBI:82795"/>
        <dbReference type="EC" id="2.1.1.80"/>
    </reaction>
</comment>